<accession>A0AAX4HRZ4</accession>
<dbReference type="EMBL" id="CP139487">
    <property type="protein sequence ID" value="WPU66032.1"/>
    <property type="molecule type" value="Genomic_DNA"/>
</dbReference>
<keyword evidence="2" id="KW-1185">Reference proteome</keyword>
<reference evidence="1 2" key="1">
    <citation type="submission" date="2023-11" db="EMBL/GenBank/DDBJ databases">
        <title>Peredibacter starrii A3.12.</title>
        <authorList>
            <person name="Mitchell R.J."/>
        </authorList>
    </citation>
    <scope>NUCLEOTIDE SEQUENCE [LARGE SCALE GENOMIC DNA]</scope>
    <source>
        <strain evidence="1 2">A3.12</strain>
    </source>
</reference>
<evidence type="ECO:0000313" key="2">
    <source>
        <dbReference type="Proteomes" id="UP001324634"/>
    </source>
</evidence>
<protein>
    <submittedName>
        <fullName evidence="1">Uncharacterized protein</fullName>
    </submittedName>
</protein>
<dbReference type="KEGG" id="psti:SOO65_04670"/>
<proteinExistence type="predicted"/>
<dbReference type="Proteomes" id="UP001324634">
    <property type="component" value="Chromosome"/>
</dbReference>
<name>A0AAX4HRZ4_9BACT</name>
<gene>
    <name evidence="1" type="ORF">SOO65_04670</name>
</gene>
<dbReference type="RefSeq" id="WP_321397712.1">
    <property type="nucleotide sequence ID" value="NZ_CP139487.1"/>
</dbReference>
<sequence>MSWKFTDFCTWAFVFAFCSFLAVHHAYMKSPTPSREIASWSKPAPAPWYDASYKL</sequence>
<dbReference type="AlphaFoldDB" id="A0AAX4HRZ4"/>
<organism evidence="1 2">
    <name type="scientific">Peredibacter starrii</name>
    <dbReference type="NCBI Taxonomy" id="28202"/>
    <lineage>
        <taxon>Bacteria</taxon>
        <taxon>Pseudomonadati</taxon>
        <taxon>Bdellovibrionota</taxon>
        <taxon>Bacteriovoracia</taxon>
        <taxon>Bacteriovoracales</taxon>
        <taxon>Bacteriovoracaceae</taxon>
        <taxon>Peredibacter</taxon>
    </lineage>
</organism>
<evidence type="ECO:0000313" key="1">
    <source>
        <dbReference type="EMBL" id="WPU66032.1"/>
    </source>
</evidence>